<feature type="compositionally biased region" description="Pro residues" evidence="1">
    <location>
        <begin position="103"/>
        <end position="119"/>
    </location>
</feature>
<feature type="compositionally biased region" description="Polar residues" evidence="1">
    <location>
        <begin position="170"/>
        <end position="191"/>
    </location>
</feature>
<evidence type="ECO:0000313" key="3">
    <source>
        <dbReference type="EMBL" id="KAJ7719320.1"/>
    </source>
</evidence>
<evidence type="ECO:0000313" key="2">
    <source>
        <dbReference type="EMBL" id="KAJ7715844.1"/>
    </source>
</evidence>
<comment type="caution">
    <text evidence="3">The sequence shown here is derived from an EMBL/GenBank/DDBJ whole genome shotgun (WGS) entry which is preliminary data.</text>
</comment>
<dbReference type="EMBL" id="JARKIB010000254">
    <property type="protein sequence ID" value="KAJ7719320.1"/>
    <property type="molecule type" value="Genomic_DNA"/>
</dbReference>
<proteinExistence type="predicted"/>
<dbReference type="AlphaFoldDB" id="A0AAD7HFK3"/>
<dbReference type="Proteomes" id="UP001215598">
    <property type="component" value="Unassembled WGS sequence"/>
</dbReference>
<gene>
    <name evidence="3" type="ORF">B0H16DRAFT_1700340</name>
    <name evidence="2" type="ORF">B0H16DRAFT_1701588</name>
</gene>
<evidence type="ECO:0000256" key="1">
    <source>
        <dbReference type="SAM" id="MobiDB-lite"/>
    </source>
</evidence>
<evidence type="ECO:0000313" key="4">
    <source>
        <dbReference type="Proteomes" id="UP001215598"/>
    </source>
</evidence>
<sequence>MSSSDSEDEMLSFARHHPPGHSRTSKPKPHAHVNPEHAKNTIPVRGAVRDDPSQPKPSVTTSNHTLPRPNSAHPDTPAHTASSTLRVPRRIAVVPSKVLNSAPYPPLIPHAPHPRPATPPTVHHDPPFPLTTPSPSRKSILLTYSPDSDQKPMPGPPTPSAPAPSSPTPQSHCRTVSAGSTATNLSTSPSFSAPAHIPTRPPRTLFQKHSASLKKQATTSSKNKTLPSSSVTPRSSSLLPRTLLQRHSTSLQEQSGIPSALHLPSLGPPSLPGARSTSSTTAHLPALRFGHSGMSSAVAVKRNLDARYAAAHLQADLVPSWRELLDPVSWEKSMQEEYERDMGIDWAESDCDEQQAARMKRRRLDRGEDYHVTFPPHTSEYFHEISWGGGCAQGQNMPKFSLPLPMSQRTRRETEKELLERLTKLRQDFDAHAANPSPGTTKWAETFEQNLGDLQTVVHTVSRAPRAPPPLKPSAAGPSQAGPEESAPPTKKAKKEPKDHLGKHIETICTGIGKGAIEIDDWCALLDQGFNLGDEKILREIAALERGLRGLAGYGESAQASKKEWRKGILQKVSAVPPSFAAKLKEYSAPLKSDGWLGLLKQNRLLETHMRTTRAGEMLNHVYEVIASIDFIVRWNELDDPDKTRFYEALFAEQDDNRAAFEDLDAGQRHSLITSTYKKGFSSWKKACRKQDITPRNRMSKLYHGLGPHMVLEPLWCTYLLHEDRTSTFFAGILESLLTDIPSDPDNDELSITINRYPDNWSGTVGILHALDKPLALQFVAFMDRCPSKVGESRLAWFQQQQQEEEEH</sequence>
<feature type="compositionally biased region" description="Acidic residues" evidence="1">
    <location>
        <begin position="1"/>
        <end position="10"/>
    </location>
</feature>
<feature type="compositionally biased region" description="Pro residues" evidence="1">
    <location>
        <begin position="153"/>
        <end position="167"/>
    </location>
</feature>
<feature type="compositionally biased region" description="Low complexity" evidence="1">
    <location>
        <begin position="225"/>
        <end position="243"/>
    </location>
</feature>
<reference evidence="3" key="1">
    <citation type="submission" date="2023-03" db="EMBL/GenBank/DDBJ databases">
        <title>Massive genome expansion in bonnet fungi (Mycena s.s.) driven by repeated elements and novel gene families across ecological guilds.</title>
        <authorList>
            <consortium name="Lawrence Berkeley National Laboratory"/>
            <person name="Harder C.B."/>
            <person name="Miyauchi S."/>
            <person name="Viragh M."/>
            <person name="Kuo A."/>
            <person name="Thoen E."/>
            <person name="Andreopoulos B."/>
            <person name="Lu D."/>
            <person name="Skrede I."/>
            <person name="Drula E."/>
            <person name="Henrissat B."/>
            <person name="Morin E."/>
            <person name="Kohler A."/>
            <person name="Barry K."/>
            <person name="LaButti K."/>
            <person name="Morin E."/>
            <person name="Salamov A."/>
            <person name="Lipzen A."/>
            <person name="Mereny Z."/>
            <person name="Hegedus B."/>
            <person name="Baldrian P."/>
            <person name="Stursova M."/>
            <person name="Weitz H."/>
            <person name="Taylor A."/>
            <person name="Grigoriev I.V."/>
            <person name="Nagy L.G."/>
            <person name="Martin F."/>
            <person name="Kauserud H."/>
        </authorList>
    </citation>
    <scope>NUCLEOTIDE SEQUENCE</scope>
    <source>
        <strain evidence="3">CBHHK182m</strain>
    </source>
</reference>
<organism evidence="3 4">
    <name type="scientific">Mycena metata</name>
    <dbReference type="NCBI Taxonomy" id="1033252"/>
    <lineage>
        <taxon>Eukaryota</taxon>
        <taxon>Fungi</taxon>
        <taxon>Dikarya</taxon>
        <taxon>Basidiomycota</taxon>
        <taxon>Agaricomycotina</taxon>
        <taxon>Agaricomycetes</taxon>
        <taxon>Agaricomycetidae</taxon>
        <taxon>Agaricales</taxon>
        <taxon>Marasmiineae</taxon>
        <taxon>Mycenaceae</taxon>
        <taxon>Mycena</taxon>
    </lineage>
</organism>
<keyword evidence="4" id="KW-1185">Reference proteome</keyword>
<feature type="compositionally biased region" description="Polar residues" evidence="1">
    <location>
        <begin position="245"/>
        <end position="257"/>
    </location>
</feature>
<feature type="region of interest" description="Disordered" evidence="1">
    <location>
        <begin position="1"/>
        <end position="279"/>
    </location>
</feature>
<feature type="compositionally biased region" description="Basic residues" evidence="1">
    <location>
        <begin position="14"/>
        <end position="31"/>
    </location>
</feature>
<accession>A0AAD7HFK3</accession>
<dbReference type="EMBL" id="JARKIB010000301">
    <property type="protein sequence ID" value="KAJ7715844.1"/>
    <property type="molecule type" value="Genomic_DNA"/>
</dbReference>
<name>A0AAD7HFK3_9AGAR</name>
<feature type="compositionally biased region" description="Polar residues" evidence="1">
    <location>
        <begin position="56"/>
        <end position="65"/>
    </location>
</feature>
<feature type="region of interest" description="Disordered" evidence="1">
    <location>
        <begin position="464"/>
        <end position="500"/>
    </location>
</feature>
<protein>
    <submittedName>
        <fullName evidence="3">Uncharacterized protein</fullName>
    </submittedName>
</protein>
<feature type="compositionally biased region" description="Polar residues" evidence="1">
    <location>
        <begin position="207"/>
        <end position="224"/>
    </location>
</feature>